<dbReference type="GO" id="GO:0008483">
    <property type="term" value="F:transaminase activity"/>
    <property type="evidence" value="ECO:0007669"/>
    <property type="project" value="UniProtKB-KW"/>
</dbReference>
<dbReference type="EC" id="2.6.1.-" evidence="6"/>
<dbReference type="InterPro" id="IPR015421">
    <property type="entry name" value="PyrdxlP-dep_Trfase_major"/>
</dbReference>
<dbReference type="InterPro" id="IPR049704">
    <property type="entry name" value="Aminotrans_3_PPA_site"/>
</dbReference>
<dbReference type="CDD" id="cd00610">
    <property type="entry name" value="OAT_like"/>
    <property type="match status" value="1"/>
</dbReference>
<dbReference type="EMBL" id="CAKLPZ010000001">
    <property type="protein sequence ID" value="CAH0998756.1"/>
    <property type="molecule type" value="Genomic_DNA"/>
</dbReference>
<proteinExistence type="inferred from homology"/>
<comment type="cofactor">
    <cofactor evidence="1">
        <name>pyridoxal 5'-phosphate</name>
        <dbReference type="ChEBI" id="CHEBI:597326"/>
    </cofactor>
</comment>
<accession>A0ABM9AVX9</accession>
<comment type="caution">
    <text evidence="6">The sequence shown here is derived from an EMBL/GenBank/DDBJ whole genome shotgun (WGS) entry which is preliminary data.</text>
</comment>
<dbReference type="PROSITE" id="PS00600">
    <property type="entry name" value="AA_TRANSFER_CLASS_3"/>
    <property type="match status" value="1"/>
</dbReference>
<keyword evidence="2 6" id="KW-0032">Aminotransferase</keyword>
<evidence type="ECO:0000256" key="3">
    <source>
        <dbReference type="ARBA" id="ARBA00022679"/>
    </source>
</evidence>
<evidence type="ECO:0000313" key="6">
    <source>
        <dbReference type="EMBL" id="CAH0998756.1"/>
    </source>
</evidence>
<keyword evidence="4 5" id="KW-0663">Pyridoxal phosphate</keyword>
<keyword evidence="7" id="KW-1185">Reference proteome</keyword>
<evidence type="ECO:0000256" key="2">
    <source>
        <dbReference type="ARBA" id="ARBA00022576"/>
    </source>
</evidence>
<organism evidence="6 7">
    <name type="scientific">Neolewinella maritima</name>
    <dbReference type="NCBI Taxonomy" id="1383882"/>
    <lineage>
        <taxon>Bacteria</taxon>
        <taxon>Pseudomonadati</taxon>
        <taxon>Bacteroidota</taxon>
        <taxon>Saprospiria</taxon>
        <taxon>Saprospirales</taxon>
        <taxon>Lewinellaceae</taxon>
        <taxon>Neolewinella</taxon>
    </lineage>
</organism>
<reference evidence="6" key="1">
    <citation type="submission" date="2021-12" db="EMBL/GenBank/DDBJ databases">
        <authorList>
            <person name="Rodrigo-Torres L."/>
            <person name="Arahal R. D."/>
            <person name="Lucena T."/>
        </authorList>
    </citation>
    <scope>NUCLEOTIDE SEQUENCE</scope>
    <source>
        <strain evidence="6">CECT 8419</strain>
    </source>
</reference>
<keyword evidence="3 6" id="KW-0808">Transferase</keyword>
<evidence type="ECO:0000256" key="1">
    <source>
        <dbReference type="ARBA" id="ARBA00001933"/>
    </source>
</evidence>
<dbReference type="SUPFAM" id="SSF53383">
    <property type="entry name" value="PLP-dependent transferases"/>
    <property type="match status" value="1"/>
</dbReference>
<comment type="similarity">
    <text evidence="5">Belongs to the class-III pyridoxal-phosphate-dependent aminotransferase family.</text>
</comment>
<dbReference type="PANTHER" id="PTHR11986:SF79">
    <property type="entry name" value="ACETYLORNITHINE AMINOTRANSFERASE, MITOCHONDRIAL"/>
    <property type="match status" value="1"/>
</dbReference>
<gene>
    <name evidence="6" type="primary">lysJ_2</name>
    <name evidence="6" type="ORF">LEM8419_00104</name>
</gene>
<dbReference type="InterPro" id="IPR050103">
    <property type="entry name" value="Class-III_PLP-dep_AT"/>
</dbReference>
<dbReference type="PANTHER" id="PTHR11986">
    <property type="entry name" value="AMINOTRANSFERASE CLASS III"/>
    <property type="match status" value="1"/>
</dbReference>
<dbReference type="InterPro" id="IPR015422">
    <property type="entry name" value="PyrdxlP-dep_Trfase_small"/>
</dbReference>
<dbReference type="InterPro" id="IPR015424">
    <property type="entry name" value="PyrdxlP-dep_Trfase"/>
</dbReference>
<dbReference type="PIRSF" id="PIRSF000521">
    <property type="entry name" value="Transaminase_4ab_Lys_Orn"/>
    <property type="match status" value="1"/>
</dbReference>
<sequence length="398" mass="43183">MQRANFLKHVAQTSPAPMALEIAGGEGVYLIDTAGQRYLDLIAGIGVSALGHNHPAVVQAVQQQAGTYMHTLVYGEFVLGPQVELATLLCSQLPDGLDNVYFTNSGTEATEGAMKLAKRVTGRTEFISATRAYHGSTQGAASLMWPKDFTRAFHPLLPGIRHLDFNCTPCLDRITEQTAAVILETVQAEWGIRKPRPEWIRAVRRRCDETGALLILDEIQAGMGRTGTLFAFAQYGVVPDVLLLAKGFGGGMPLGAFVARRALMETLTNNPVLGHITTFGGHPVSCAAGVAVLQTLLEQPELLADVPKKEALFHRLLVHPKILHVRSAGLWMAVELSDFDEIRRVIAGCLERGLITDWFLFNERSLRIAPPLTITEEEITWACGVLLAALDDDGGAGE</sequence>
<name>A0ABM9AVX9_9BACT</name>
<evidence type="ECO:0000256" key="4">
    <source>
        <dbReference type="ARBA" id="ARBA00022898"/>
    </source>
</evidence>
<dbReference type="Gene3D" id="3.90.1150.10">
    <property type="entry name" value="Aspartate Aminotransferase, domain 1"/>
    <property type="match status" value="1"/>
</dbReference>
<dbReference type="InterPro" id="IPR005814">
    <property type="entry name" value="Aminotrans_3"/>
</dbReference>
<evidence type="ECO:0000256" key="5">
    <source>
        <dbReference type="RuleBase" id="RU003560"/>
    </source>
</evidence>
<protein>
    <submittedName>
        <fullName evidence="6">[LysW]-aminoadipate semialdehyde transaminase</fullName>
        <ecNumber evidence="6">2.6.1.-</ecNumber>
    </submittedName>
</protein>
<dbReference type="Gene3D" id="3.40.640.10">
    <property type="entry name" value="Type I PLP-dependent aspartate aminotransferase-like (Major domain)"/>
    <property type="match status" value="1"/>
</dbReference>
<dbReference type="Pfam" id="PF00202">
    <property type="entry name" value="Aminotran_3"/>
    <property type="match status" value="1"/>
</dbReference>
<evidence type="ECO:0000313" key="7">
    <source>
        <dbReference type="Proteomes" id="UP000837803"/>
    </source>
</evidence>
<dbReference type="Proteomes" id="UP000837803">
    <property type="component" value="Unassembled WGS sequence"/>
</dbReference>
<dbReference type="RefSeq" id="WP_238749010.1">
    <property type="nucleotide sequence ID" value="NZ_CAKLPZ010000001.1"/>
</dbReference>